<dbReference type="PANTHER" id="PTHR15350">
    <property type="entry name" value="COP9 SIGNALOSOME COMPLEX SUBUNIT 7/DENDRITIC CELL PROTEIN GA17"/>
    <property type="match status" value="1"/>
</dbReference>
<dbReference type="PROSITE" id="PS50250">
    <property type="entry name" value="PCI"/>
    <property type="match status" value="1"/>
</dbReference>
<sequence>MQGPAVCMDCSTEDQAQELRVYFKSLGAEISEEKSPKGIEDDLHKIIGVCDACFKEGNEPEIESILSDIVSIMILVPTERAENIVLAFCDKLTKATGHKLGLVCLKALWLLFQSLPEDSSMRYHVYYHLVQIARNVDQVKAVYNGVDQLKQQFATCPPANEQMQKLLRLLHEVLLGCKQGEQAAAVMVELLGTYTSENASAAREDAQRCILSALADPNTFLLDPLLALKPVRFLEGELIHDLLLIFVQEKLPAYLKFHKDHKEFVESNLGLNHEQNMKKMRLLTFMQLAETNPEMSFETVQNELQIEEDKVESFIIDGKLSNIYQKKEKVNQAISYLFFIVIMPIETLTESMKETTSTHVSPPPPPRGSPSRRYIGEKPGQSFSTIGALQSVIKLTRSSDTAAVTASQQHQQRAAAAAATKKRKKSKASAAAAAVAAAAAAAVAVSDTTITDAAASSASTTTTTTKRNRKQKAPPQPQPHAASSSTPSTTTTTSSSNNKRAKIDAEESTSAAIVVKTNKAIGKNISSPTSSSSTNGTTTTATTATSRQQQQQQQQEQVVVAAHAAAHARVSFSAASSRRRRRRMRGPGATPKGKSKSNKRKGRKLPESPATSPLQSPESTPQQQQNAKYALVSSLTHPSTHRARAISIRPSREALACHLLIFQPL</sequence>
<dbReference type="EMBL" id="CADCXV010000502">
    <property type="protein sequence ID" value="CAB0030555.1"/>
    <property type="molecule type" value="Genomic_DNA"/>
</dbReference>
<feature type="region of interest" description="Disordered" evidence="2">
    <location>
        <begin position="353"/>
        <end position="380"/>
    </location>
</feature>
<accession>A0A6H5I060</accession>
<dbReference type="InterPro" id="IPR045237">
    <property type="entry name" value="COPS7/eIF3m"/>
</dbReference>
<feature type="region of interest" description="Disordered" evidence="2">
    <location>
        <begin position="523"/>
        <end position="630"/>
    </location>
</feature>
<dbReference type="AlphaFoldDB" id="A0A6H5I060"/>
<dbReference type="PANTHER" id="PTHR15350:SF2">
    <property type="entry name" value="EUKARYOTIC TRANSLATION INITIATION FACTOR 3 SUBUNIT M"/>
    <property type="match status" value="1"/>
</dbReference>
<keyword evidence="5" id="KW-1185">Reference proteome</keyword>
<dbReference type="InterPro" id="IPR000717">
    <property type="entry name" value="PCI_dom"/>
</dbReference>
<feature type="region of interest" description="Disordered" evidence="2">
    <location>
        <begin position="453"/>
        <end position="508"/>
    </location>
</feature>
<feature type="domain" description="PCI" evidence="3">
    <location>
        <begin position="182"/>
        <end position="351"/>
    </location>
</feature>
<evidence type="ECO:0000256" key="2">
    <source>
        <dbReference type="SAM" id="MobiDB-lite"/>
    </source>
</evidence>
<dbReference type="OrthoDB" id="10267031at2759"/>
<evidence type="ECO:0000259" key="3">
    <source>
        <dbReference type="PROSITE" id="PS50250"/>
    </source>
</evidence>
<dbReference type="GO" id="GO:0005852">
    <property type="term" value="C:eukaryotic translation initiation factor 3 complex"/>
    <property type="evidence" value="ECO:0007669"/>
    <property type="project" value="TreeGrafter"/>
</dbReference>
<feature type="compositionally biased region" description="Low complexity" evidence="2">
    <location>
        <begin position="453"/>
        <end position="465"/>
    </location>
</feature>
<comment type="similarity">
    <text evidence="1">Belongs to the CSN7/EIF3M family. CSN7 subfamily.</text>
</comment>
<dbReference type="GO" id="GO:0002183">
    <property type="term" value="P:cytoplasmic translational initiation"/>
    <property type="evidence" value="ECO:0007669"/>
    <property type="project" value="TreeGrafter"/>
</dbReference>
<feature type="compositionally biased region" description="Low complexity" evidence="2">
    <location>
        <begin position="529"/>
        <end position="576"/>
    </location>
</feature>
<protein>
    <recommendedName>
        <fullName evidence="3">PCI domain-containing protein</fullName>
    </recommendedName>
</protein>
<name>A0A6H5I060_9HYME</name>
<feature type="compositionally biased region" description="Low complexity" evidence="2">
    <location>
        <begin position="479"/>
        <end position="496"/>
    </location>
</feature>
<evidence type="ECO:0000313" key="4">
    <source>
        <dbReference type="EMBL" id="CAB0030555.1"/>
    </source>
</evidence>
<evidence type="ECO:0000256" key="1">
    <source>
        <dbReference type="ARBA" id="ARBA00008482"/>
    </source>
</evidence>
<feature type="compositionally biased region" description="Basic residues" evidence="2">
    <location>
        <begin position="593"/>
        <end position="603"/>
    </location>
</feature>
<proteinExistence type="inferred from homology"/>
<feature type="compositionally biased region" description="Polar residues" evidence="2">
    <location>
        <begin position="609"/>
        <end position="630"/>
    </location>
</feature>
<dbReference type="Pfam" id="PF01399">
    <property type="entry name" value="PCI"/>
    <property type="match status" value="1"/>
</dbReference>
<reference evidence="4 5" key="1">
    <citation type="submission" date="2020-02" db="EMBL/GenBank/DDBJ databases">
        <authorList>
            <person name="Ferguson B K."/>
        </authorList>
    </citation>
    <scope>NUCLEOTIDE SEQUENCE [LARGE SCALE GENOMIC DNA]</scope>
</reference>
<gene>
    <name evidence="4" type="ORF">TBRA_LOCUS2553</name>
</gene>
<dbReference type="Proteomes" id="UP000479190">
    <property type="component" value="Unassembled WGS sequence"/>
</dbReference>
<organism evidence="4 5">
    <name type="scientific">Trichogramma brassicae</name>
    <dbReference type="NCBI Taxonomy" id="86971"/>
    <lineage>
        <taxon>Eukaryota</taxon>
        <taxon>Metazoa</taxon>
        <taxon>Ecdysozoa</taxon>
        <taxon>Arthropoda</taxon>
        <taxon>Hexapoda</taxon>
        <taxon>Insecta</taxon>
        <taxon>Pterygota</taxon>
        <taxon>Neoptera</taxon>
        <taxon>Endopterygota</taxon>
        <taxon>Hymenoptera</taxon>
        <taxon>Apocrita</taxon>
        <taxon>Proctotrupomorpha</taxon>
        <taxon>Chalcidoidea</taxon>
        <taxon>Trichogrammatidae</taxon>
        <taxon>Trichogramma</taxon>
    </lineage>
</organism>
<evidence type="ECO:0000313" key="5">
    <source>
        <dbReference type="Proteomes" id="UP000479190"/>
    </source>
</evidence>